<evidence type="ECO:0000313" key="2">
    <source>
        <dbReference type="EMBL" id="SFV60530.1"/>
    </source>
</evidence>
<gene>
    <name evidence="2" type="ORF">MNB_SV-6-1859</name>
</gene>
<evidence type="ECO:0000259" key="1">
    <source>
        <dbReference type="Pfam" id="PF02541"/>
    </source>
</evidence>
<dbReference type="InterPro" id="IPR043129">
    <property type="entry name" value="ATPase_NBD"/>
</dbReference>
<dbReference type="CDD" id="cd24054">
    <property type="entry name" value="ASKHA_NBD_AaPPX-GppA_MtPPX2-like"/>
    <property type="match status" value="1"/>
</dbReference>
<feature type="domain" description="Ppx/GppA phosphatase N-terminal" evidence="1">
    <location>
        <begin position="30"/>
        <end position="295"/>
    </location>
</feature>
<dbReference type="InterPro" id="IPR050273">
    <property type="entry name" value="GppA/Ppx_hydrolase"/>
</dbReference>
<protein>
    <submittedName>
        <fullName evidence="2">Possible phosphatase</fullName>
    </submittedName>
</protein>
<reference evidence="2" key="1">
    <citation type="submission" date="2016-10" db="EMBL/GenBank/DDBJ databases">
        <authorList>
            <person name="de Groot N.N."/>
        </authorList>
    </citation>
    <scope>NUCLEOTIDE SEQUENCE</scope>
</reference>
<dbReference type="EMBL" id="FPHC01000061">
    <property type="protein sequence ID" value="SFV60530.1"/>
    <property type="molecule type" value="Genomic_DNA"/>
</dbReference>
<dbReference type="SUPFAM" id="SSF53067">
    <property type="entry name" value="Actin-like ATPase domain"/>
    <property type="match status" value="2"/>
</dbReference>
<dbReference type="AlphaFoldDB" id="A0A1W1C3W2"/>
<dbReference type="InterPro" id="IPR003695">
    <property type="entry name" value="Ppx_GppA_N"/>
</dbReference>
<proteinExistence type="predicted"/>
<accession>A0A1W1C3W2</accession>
<dbReference type="Gene3D" id="3.30.420.40">
    <property type="match status" value="1"/>
</dbReference>
<dbReference type="PANTHER" id="PTHR30005:SF0">
    <property type="entry name" value="RETROGRADE REGULATION PROTEIN 2"/>
    <property type="match status" value="1"/>
</dbReference>
<dbReference type="Pfam" id="PF02541">
    <property type="entry name" value="Ppx-GppA"/>
    <property type="match status" value="1"/>
</dbReference>
<name>A0A1W1C3W2_9ZZZZ</name>
<dbReference type="Gene3D" id="3.30.420.150">
    <property type="entry name" value="Exopolyphosphatase. Domain 2"/>
    <property type="match status" value="1"/>
</dbReference>
<organism evidence="2">
    <name type="scientific">hydrothermal vent metagenome</name>
    <dbReference type="NCBI Taxonomy" id="652676"/>
    <lineage>
        <taxon>unclassified sequences</taxon>
        <taxon>metagenomes</taxon>
        <taxon>ecological metagenomes</taxon>
    </lineage>
</organism>
<sequence>MIAIDLGSNTLRFIEFDCESREFGKSYEKMVKTADNLAHSGIISNEAYERVVETILDAKKIFDFSSHKISAVTTEAMRRASNSSRVLADIYSATGVKFEIISGEKEALLTLEAVKYRLKKLDINGSFVVVDIGGASTEVAFCYGDEIVTNSFPIGIVTTAQRYTTLTDIGDSISADMVDIDQFVKNTYDKYGVVDRFVATAGTPTTVAAMKLGQNYTTYRPEKINGIELYIEDLDRELNHLLSLSSKDRELLVGVGRGDLVSAGILIYRELFKIIGLESCIVIDDGLREGLALQSCK</sequence>
<dbReference type="GO" id="GO:0016462">
    <property type="term" value="F:pyrophosphatase activity"/>
    <property type="evidence" value="ECO:0007669"/>
    <property type="project" value="TreeGrafter"/>
</dbReference>
<dbReference type="PANTHER" id="PTHR30005">
    <property type="entry name" value="EXOPOLYPHOSPHATASE"/>
    <property type="match status" value="1"/>
</dbReference>